<evidence type="ECO:0000256" key="4">
    <source>
        <dbReference type="ARBA" id="ARBA00022679"/>
    </source>
</evidence>
<organism evidence="8 9">
    <name type="scientific">candidate division WS5 bacterium</name>
    <dbReference type="NCBI Taxonomy" id="2093353"/>
    <lineage>
        <taxon>Bacteria</taxon>
        <taxon>candidate division WS5</taxon>
    </lineage>
</organism>
<dbReference type="Proteomes" id="UP000285655">
    <property type="component" value="Unassembled WGS sequence"/>
</dbReference>
<name>A0A419DCG0_9BACT</name>
<comment type="cofactor">
    <cofactor evidence="1">
        <name>Mg(2+)</name>
        <dbReference type="ChEBI" id="CHEBI:18420"/>
    </cofactor>
</comment>
<keyword evidence="5 8" id="KW-0418">Kinase</keyword>
<feature type="domain" description="Nucleoside diphosphate kinase-like" evidence="7">
    <location>
        <begin position="1"/>
        <end position="181"/>
    </location>
</feature>
<dbReference type="SMART" id="SM00562">
    <property type="entry name" value="NDK"/>
    <property type="match status" value="1"/>
</dbReference>
<protein>
    <recommendedName>
        <fullName evidence="3">nucleoside-diphosphate kinase</fullName>
        <ecNumber evidence="3">2.7.4.6</ecNumber>
    </recommendedName>
</protein>
<dbReference type="PROSITE" id="PS51374">
    <property type="entry name" value="NDPK_LIKE"/>
    <property type="match status" value="1"/>
</dbReference>
<evidence type="ECO:0000256" key="1">
    <source>
        <dbReference type="ARBA" id="ARBA00001946"/>
    </source>
</evidence>
<dbReference type="InterPro" id="IPR034907">
    <property type="entry name" value="NDK-like_dom"/>
</dbReference>
<evidence type="ECO:0000313" key="9">
    <source>
        <dbReference type="Proteomes" id="UP000285655"/>
    </source>
</evidence>
<sequence length="191" mass="21860">MERTLVLIKPDGVQRALVGQIISRFEQRGLKVIALKMIKPTLEHLDNHYPKEDWWIKRLGEKGFNVFDELGLDKEKIMGTTDKKKAGLLVRKWLLDYMNAAPIVAFVLEGIHVIDMARKIVGPSIPNKAEIGTIRGDFSVDSPSAANVEKRAIKNLIHASETKEEAEAEIKHWFSEEEIYEWSRPDHQAMF</sequence>
<dbReference type="GO" id="GO:0004550">
    <property type="term" value="F:nucleoside diphosphate kinase activity"/>
    <property type="evidence" value="ECO:0007669"/>
    <property type="project" value="UniProtKB-EC"/>
</dbReference>
<dbReference type="EMBL" id="QZJW01000039">
    <property type="protein sequence ID" value="RJO60773.1"/>
    <property type="molecule type" value="Genomic_DNA"/>
</dbReference>
<accession>A0A419DCG0</accession>
<dbReference type="Pfam" id="PF00334">
    <property type="entry name" value="NDK"/>
    <property type="match status" value="2"/>
</dbReference>
<dbReference type="Gene3D" id="3.30.70.141">
    <property type="entry name" value="Nucleoside diphosphate kinase-like domain"/>
    <property type="match status" value="1"/>
</dbReference>
<evidence type="ECO:0000313" key="8">
    <source>
        <dbReference type="EMBL" id="RJO60773.1"/>
    </source>
</evidence>
<dbReference type="AlphaFoldDB" id="A0A419DCG0"/>
<keyword evidence="4 8" id="KW-0808">Transferase</keyword>
<evidence type="ECO:0000259" key="7">
    <source>
        <dbReference type="SMART" id="SM00562"/>
    </source>
</evidence>
<dbReference type="EC" id="2.7.4.6" evidence="3"/>
<evidence type="ECO:0000256" key="2">
    <source>
        <dbReference type="ARBA" id="ARBA00008142"/>
    </source>
</evidence>
<evidence type="ECO:0000256" key="5">
    <source>
        <dbReference type="ARBA" id="ARBA00022777"/>
    </source>
</evidence>
<gene>
    <name evidence="8" type="ORF">C4544_04450</name>
</gene>
<proteinExistence type="inferred from homology"/>
<dbReference type="SUPFAM" id="SSF54919">
    <property type="entry name" value="Nucleoside diphosphate kinase, NDK"/>
    <property type="match status" value="1"/>
</dbReference>
<dbReference type="InterPro" id="IPR036850">
    <property type="entry name" value="NDK-like_dom_sf"/>
</dbReference>
<comment type="similarity">
    <text evidence="2 6">Belongs to the NDK family.</text>
</comment>
<comment type="caution">
    <text evidence="8">The sequence shown here is derived from an EMBL/GenBank/DDBJ whole genome shotgun (WGS) entry which is preliminary data.</text>
</comment>
<reference evidence="8 9" key="1">
    <citation type="journal article" date="2017" name="ISME J.">
        <title>Energy and carbon metabolisms in a deep terrestrial subsurface fluid microbial community.</title>
        <authorList>
            <person name="Momper L."/>
            <person name="Jungbluth S.P."/>
            <person name="Lee M.D."/>
            <person name="Amend J.P."/>
        </authorList>
    </citation>
    <scope>NUCLEOTIDE SEQUENCE [LARGE SCALE GENOMIC DNA]</scope>
    <source>
        <strain evidence="8">SURF_29</strain>
    </source>
</reference>
<comment type="caution">
    <text evidence="6">Lacks conserved residue(s) required for the propagation of feature annotation.</text>
</comment>
<evidence type="ECO:0000256" key="6">
    <source>
        <dbReference type="PROSITE-ProRule" id="PRU00706"/>
    </source>
</evidence>
<dbReference type="PANTHER" id="PTHR11349">
    <property type="entry name" value="NUCLEOSIDE DIPHOSPHATE KINASE"/>
    <property type="match status" value="1"/>
</dbReference>
<evidence type="ECO:0000256" key="3">
    <source>
        <dbReference type="ARBA" id="ARBA00012966"/>
    </source>
</evidence>